<organism evidence="5 6">
    <name type="scientific">Glossina palpalis gambiensis</name>
    <dbReference type="NCBI Taxonomy" id="67801"/>
    <lineage>
        <taxon>Eukaryota</taxon>
        <taxon>Metazoa</taxon>
        <taxon>Ecdysozoa</taxon>
        <taxon>Arthropoda</taxon>
        <taxon>Hexapoda</taxon>
        <taxon>Insecta</taxon>
        <taxon>Pterygota</taxon>
        <taxon>Neoptera</taxon>
        <taxon>Endopterygota</taxon>
        <taxon>Diptera</taxon>
        <taxon>Brachycera</taxon>
        <taxon>Muscomorpha</taxon>
        <taxon>Hippoboscoidea</taxon>
        <taxon>Glossinidae</taxon>
        <taxon>Glossina</taxon>
    </lineage>
</organism>
<protein>
    <recommendedName>
        <fullName evidence="7">Sepiapterin reductase</fullName>
    </recommendedName>
</protein>
<dbReference type="GO" id="GO:0004757">
    <property type="term" value="F:sepiapterin reductase (NADP+) activity"/>
    <property type="evidence" value="ECO:0007669"/>
    <property type="project" value="TreeGrafter"/>
</dbReference>
<reference evidence="5" key="2">
    <citation type="submission" date="2020-05" db="UniProtKB">
        <authorList>
            <consortium name="EnsemblMetazoa"/>
        </authorList>
    </citation>
    <scope>IDENTIFICATION</scope>
    <source>
        <strain evidence="5">IAEA</strain>
    </source>
</reference>
<evidence type="ECO:0000313" key="5">
    <source>
        <dbReference type="EnsemblMetazoa" id="GPPI042530-PA"/>
    </source>
</evidence>
<name>A0A1B0BWB0_9MUSC</name>
<comment type="subcellular location">
    <subcellularLocation>
        <location evidence="1">Cytoplasm</location>
    </subcellularLocation>
</comment>
<evidence type="ECO:0000313" key="6">
    <source>
        <dbReference type="Proteomes" id="UP000092460"/>
    </source>
</evidence>
<evidence type="ECO:0008006" key="7">
    <source>
        <dbReference type="Google" id="ProtNLM"/>
    </source>
</evidence>
<dbReference type="Gene3D" id="3.40.50.720">
    <property type="entry name" value="NAD(P)-binding Rossmann-like Domain"/>
    <property type="match status" value="1"/>
</dbReference>
<evidence type="ECO:0000256" key="2">
    <source>
        <dbReference type="ARBA" id="ARBA00022490"/>
    </source>
</evidence>
<evidence type="ECO:0000256" key="3">
    <source>
        <dbReference type="ARBA" id="ARBA00022857"/>
    </source>
</evidence>
<dbReference type="EMBL" id="JXJN01021691">
    <property type="status" value="NOT_ANNOTATED_CDS"/>
    <property type="molecule type" value="Genomic_DNA"/>
</dbReference>
<dbReference type="VEuPathDB" id="VectorBase:GPPI042530"/>
<dbReference type="SUPFAM" id="SSF51735">
    <property type="entry name" value="NAD(P)-binding Rossmann-fold domains"/>
    <property type="match status" value="1"/>
</dbReference>
<dbReference type="STRING" id="67801.A0A1B0BWB0"/>
<keyword evidence="2" id="KW-0963">Cytoplasm</keyword>
<evidence type="ECO:0000256" key="4">
    <source>
        <dbReference type="ARBA" id="ARBA00023002"/>
    </source>
</evidence>
<dbReference type="InterPro" id="IPR002347">
    <property type="entry name" value="SDR_fam"/>
</dbReference>
<proteinExistence type="predicted"/>
<evidence type="ECO:0000256" key="1">
    <source>
        <dbReference type="ARBA" id="ARBA00004496"/>
    </source>
</evidence>
<keyword evidence="3" id="KW-0521">NADP</keyword>
<dbReference type="GO" id="GO:0006729">
    <property type="term" value="P:tetrahydrobiopterin biosynthetic process"/>
    <property type="evidence" value="ECO:0007669"/>
    <property type="project" value="TreeGrafter"/>
</dbReference>
<sequence>MDLNKCCFFVLSGLMNPLSKPLALEMCRRFKSGSIAILIEANDENLQEIRKEIEYFRNDITVICCNCNDWVGANRKLFGRILANALDRRKLVEQFELAYILHNDGMIATEELMEPQDVSAWLSYVKRHLDAVVALNEEFLKSPQLNKVPKLVVNITSSVHIQPLIYNSLYCSCRKARDMYFRSLACEESRNDIAVLNYSPGILASHKLEECDLNNNTFNLSQLIAEEKHIKGPRVHPMKTTQKLLNILEEISFISGHDVDYYDTYSENRAVVV</sequence>
<keyword evidence="4" id="KW-0560">Oxidoreductase</keyword>
<keyword evidence="6" id="KW-1185">Reference proteome</keyword>
<dbReference type="InterPro" id="IPR051721">
    <property type="entry name" value="Biopterin_syn/organic_redct"/>
</dbReference>
<dbReference type="Proteomes" id="UP000092460">
    <property type="component" value="Unassembled WGS sequence"/>
</dbReference>
<reference evidence="6" key="1">
    <citation type="submission" date="2015-01" db="EMBL/GenBank/DDBJ databases">
        <authorList>
            <person name="Aksoy S."/>
            <person name="Warren W."/>
            <person name="Wilson R.K."/>
        </authorList>
    </citation>
    <scope>NUCLEOTIDE SEQUENCE [LARGE SCALE GENOMIC DNA]</scope>
    <source>
        <strain evidence="6">IAEA</strain>
    </source>
</reference>
<dbReference type="PANTHER" id="PTHR44085">
    <property type="entry name" value="SEPIAPTERIN REDUCTASE"/>
    <property type="match status" value="1"/>
</dbReference>
<dbReference type="PANTHER" id="PTHR44085:SF2">
    <property type="entry name" value="SEPIAPTERIN REDUCTASE"/>
    <property type="match status" value="1"/>
</dbReference>
<dbReference type="Pfam" id="PF00106">
    <property type="entry name" value="adh_short"/>
    <property type="match status" value="1"/>
</dbReference>
<accession>A0A1B0BWB0</accession>
<dbReference type="GO" id="GO:0005737">
    <property type="term" value="C:cytoplasm"/>
    <property type="evidence" value="ECO:0007669"/>
    <property type="project" value="UniProtKB-SubCell"/>
</dbReference>
<dbReference type="InterPro" id="IPR036291">
    <property type="entry name" value="NAD(P)-bd_dom_sf"/>
</dbReference>
<dbReference type="AlphaFoldDB" id="A0A1B0BWB0"/>
<dbReference type="EnsemblMetazoa" id="GPPI042530-RA">
    <property type="protein sequence ID" value="GPPI042530-PA"/>
    <property type="gene ID" value="GPPI042530"/>
</dbReference>